<keyword evidence="1" id="KW-0328">Glycosyltransferase</keyword>
<comment type="caution">
    <text evidence="4">The sequence shown here is derived from an EMBL/GenBank/DDBJ whole genome shotgun (WGS) entry which is preliminary data.</text>
</comment>
<name>A0A841BST4_9ACTN</name>
<evidence type="ECO:0000256" key="2">
    <source>
        <dbReference type="ARBA" id="ARBA00022679"/>
    </source>
</evidence>
<dbReference type="SUPFAM" id="SSF53756">
    <property type="entry name" value="UDP-Glycosyltransferase/glycogen phosphorylase"/>
    <property type="match status" value="1"/>
</dbReference>
<dbReference type="Pfam" id="PF13692">
    <property type="entry name" value="Glyco_trans_1_4"/>
    <property type="match status" value="1"/>
</dbReference>
<evidence type="ECO:0000256" key="1">
    <source>
        <dbReference type="ARBA" id="ARBA00022676"/>
    </source>
</evidence>
<accession>A0A841BST4</accession>
<evidence type="ECO:0000313" key="4">
    <source>
        <dbReference type="EMBL" id="MBB5872137.1"/>
    </source>
</evidence>
<dbReference type="RefSeq" id="WP_312875406.1">
    <property type="nucleotide sequence ID" value="NZ_JACHMN010000003.1"/>
</dbReference>
<protein>
    <submittedName>
        <fullName evidence="4">Glycosyltransferase involved in cell wall biosynthesis</fullName>
    </submittedName>
</protein>
<keyword evidence="5" id="KW-1185">Reference proteome</keyword>
<reference evidence="4 5" key="1">
    <citation type="submission" date="2020-08" db="EMBL/GenBank/DDBJ databases">
        <title>Sequencing the genomes of 1000 actinobacteria strains.</title>
        <authorList>
            <person name="Klenk H.-P."/>
        </authorList>
    </citation>
    <scope>NUCLEOTIDE SEQUENCE [LARGE SCALE GENOMIC DNA]</scope>
    <source>
        <strain evidence="4 5">DSM 45362</strain>
    </source>
</reference>
<evidence type="ECO:0000259" key="3">
    <source>
        <dbReference type="Pfam" id="PF13439"/>
    </source>
</evidence>
<organism evidence="4 5">
    <name type="scientific">Allocatelliglobosispora scoriae</name>
    <dbReference type="NCBI Taxonomy" id="643052"/>
    <lineage>
        <taxon>Bacteria</taxon>
        <taxon>Bacillati</taxon>
        <taxon>Actinomycetota</taxon>
        <taxon>Actinomycetes</taxon>
        <taxon>Micromonosporales</taxon>
        <taxon>Micromonosporaceae</taxon>
        <taxon>Allocatelliglobosispora</taxon>
    </lineage>
</organism>
<keyword evidence="2 4" id="KW-0808">Transferase</keyword>
<dbReference type="Proteomes" id="UP000587527">
    <property type="component" value="Unassembled WGS sequence"/>
</dbReference>
<dbReference type="Pfam" id="PF13439">
    <property type="entry name" value="Glyco_transf_4"/>
    <property type="match status" value="1"/>
</dbReference>
<dbReference type="PANTHER" id="PTHR12526">
    <property type="entry name" value="GLYCOSYLTRANSFERASE"/>
    <property type="match status" value="1"/>
</dbReference>
<dbReference type="GO" id="GO:0016757">
    <property type="term" value="F:glycosyltransferase activity"/>
    <property type="evidence" value="ECO:0007669"/>
    <property type="project" value="UniProtKB-KW"/>
</dbReference>
<feature type="domain" description="Glycosyltransferase subfamily 4-like N-terminal" evidence="3">
    <location>
        <begin position="55"/>
        <end position="157"/>
    </location>
</feature>
<proteinExistence type="predicted"/>
<dbReference type="InterPro" id="IPR028098">
    <property type="entry name" value="Glyco_trans_4-like_N"/>
</dbReference>
<sequence>MSTHPPTQCGLATFNSALAGHLLQGGARGGFIRMVEGTPPASDDPRVAYTWSTDSVDGWRRAARTLNSHDVAVVQHEYGIYPGPDGDHIVPMLDQLTVPSIVVLHTVLTTPSARQKAVLEQIVQSAHAVVTMTGTARDRLIAGYDVDPAKVTVIPHGAADHSAQPAAKRTRPHLLTWGLIGPGKGIEWAIRALAQLSDVEPRPTYTVAGKTHPKVLEHQGEAYRTSLQELAAELGVADSVHFDPIYRDDASLSKLINSADVVLLPYDSREQVTSGVLIEAVAAGVPVVATPFPHAVEVLTDGPGLLVPYGDARAMANAIRDIITEPDLAAISSAPSSTTLLWPAVAGRYSALAHQLLAASRISVPA</sequence>
<dbReference type="Gene3D" id="3.40.50.2000">
    <property type="entry name" value="Glycogen Phosphorylase B"/>
    <property type="match status" value="2"/>
</dbReference>
<evidence type="ECO:0000313" key="5">
    <source>
        <dbReference type="Proteomes" id="UP000587527"/>
    </source>
</evidence>
<dbReference type="PANTHER" id="PTHR12526:SF572">
    <property type="entry name" value="BLL5144 PROTEIN"/>
    <property type="match status" value="1"/>
</dbReference>
<dbReference type="AlphaFoldDB" id="A0A841BST4"/>
<gene>
    <name evidence="4" type="ORF">F4553_005571</name>
</gene>
<dbReference type="EMBL" id="JACHMN010000003">
    <property type="protein sequence ID" value="MBB5872137.1"/>
    <property type="molecule type" value="Genomic_DNA"/>
</dbReference>